<evidence type="ECO:0000313" key="1">
    <source>
        <dbReference type="EMBL" id="SHJ71785.1"/>
    </source>
</evidence>
<proteinExistence type="predicted"/>
<dbReference type="EMBL" id="FQZN01000050">
    <property type="protein sequence ID" value="SHJ71785.1"/>
    <property type="molecule type" value="Genomic_DNA"/>
</dbReference>
<gene>
    <name evidence="1" type="ORF">SAMN05444350_15010</name>
</gene>
<dbReference type="Proteomes" id="UP000184192">
    <property type="component" value="Unassembled WGS sequence"/>
</dbReference>
<name>A0A1M6LKR8_9BACE</name>
<dbReference type="RefSeq" id="WP_025834922.1">
    <property type="nucleotide sequence ID" value="NZ_FQZN01000050.1"/>
</dbReference>
<dbReference type="GeneID" id="92714711"/>
<dbReference type="AlphaFoldDB" id="A0A1M6LKR8"/>
<sequence length="329" mass="36342">MGKRIRISSESLNCFGTWVKTDGIDYGQYRQNPLLLYMHRRGEIIGSIKDFRVEGRDVTGEPYFDEVRDESKILKQQFDKDTLKMCSPYFEVIETSDAPELLKPGQTRPTVTKCKLLEVSMVDMGGNDDNIVQLSYRGNELKLAVGEDCPSLPLLKTNGGEAPPNNNSKTEETMNVDFKAIALKLGLPETATEAEILAKVGILLGYQTANTELRTQLDAMKLAGVTQMVDDAVKAGKFNADKKDHFINLGKTIGAESLKLTLDSMAAVTKPMQLINPSGGATGGGMATGQWNKLSEVPEGQLKLMRENEPDKYRALYKAEYGIECPKFN</sequence>
<reference evidence="2" key="1">
    <citation type="submission" date="2016-11" db="EMBL/GenBank/DDBJ databases">
        <authorList>
            <person name="Varghese N."/>
            <person name="Submissions S."/>
        </authorList>
    </citation>
    <scope>NUCLEOTIDE SEQUENCE [LARGE SCALE GENOMIC DNA]</scope>
    <source>
        <strain evidence="2">DSM 26884</strain>
    </source>
</reference>
<dbReference type="eggNOG" id="COG3740">
    <property type="taxonomic scope" value="Bacteria"/>
</dbReference>
<accession>A0A1M6LKR8</accession>
<organism evidence="1 2">
    <name type="scientific">Bacteroides stercorirosoris</name>
    <dbReference type="NCBI Taxonomy" id="871324"/>
    <lineage>
        <taxon>Bacteria</taxon>
        <taxon>Pseudomonadati</taxon>
        <taxon>Bacteroidota</taxon>
        <taxon>Bacteroidia</taxon>
        <taxon>Bacteroidales</taxon>
        <taxon>Bacteroidaceae</taxon>
        <taxon>Bacteroides</taxon>
    </lineage>
</organism>
<evidence type="ECO:0008006" key="3">
    <source>
        <dbReference type="Google" id="ProtNLM"/>
    </source>
</evidence>
<evidence type="ECO:0000313" key="2">
    <source>
        <dbReference type="Proteomes" id="UP000184192"/>
    </source>
</evidence>
<protein>
    <recommendedName>
        <fullName evidence="3">Peptidase</fullName>
    </recommendedName>
</protein>
<keyword evidence="2" id="KW-1185">Reference proteome</keyword>